<dbReference type="InterPro" id="IPR010328">
    <property type="entry name" value="DUF928"/>
</dbReference>
<dbReference type="EMBL" id="MRCB01000003">
    <property type="protein sequence ID" value="OKH25616.1"/>
    <property type="molecule type" value="Genomic_DNA"/>
</dbReference>
<reference evidence="1 2" key="1">
    <citation type="submission" date="2016-11" db="EMBL/GenBank/DDBJ databases">
        <title>Draft Genome Sequences of Nine Cyanobacterial Strains from Diverse Habitats.</title>
        <authorList>
            <person name="Zhu T."/>
            <person name="Hou S."/>
            <person name="Lu X."/>
            <person name="Hess W.R."/>
        </authorList>
    </citation>
    <scope>NUCLEOTIDE SEQUENCE [LARGE SCALE GENOMIC DNA]</scope>
    <source>
        <strain evidence="1 2">NIES-593</strain>
    </source>
</reference>
<keyword evidence="2" id="KW-1185">Reference proteome</keyword>
<evidence type="ECO:0008006" key="3">
    <source>
        <dbReference type="Google" id="ProtNLM"/>
    </source>
</evidence>
<comment type="caution">
    <text evidence="1">The sequence shown here is derived from an EMBL/GenBank/DDBJ whole genome shotgun (WGS) entry which is preliminary data.</text>
</comment>
<organism evidence="1 2">
    <name type="scientific">Hydrococcus rivularis NIES-593</name>
    <dbReference type="NCBI Taxonomy" id="1921803"/>
    <lineage>
        <taxon>Bacteria</taxon>
        <taxon>Bacillati</taxon>
        <taxon>Cyanobacteriota</taxon>
        <taxon>Cyanophyceae</taxon>
        <taxon>Pleurocapsales</taxon>
        <taxon>Hydrococcaceae</taxon>
        <taxon>Hydrococcus</taxon>
    </lineage>
</organism>
<evidence type="ECO:0000313" key="2">
    <source>
        <dbReference type="Proteomes" id="UP000186868"/>
    </source>
</evidence>
<gene>
    <name evidence="1" type="ORF">NIES593_04600</name>
</gene>
<dbReference type="Proteomes" id="UP000186868">
    <property type="component" value="Unassembled WGS sequence"/>
</dbReference>
<name>A0A1U7HPV3_9CYAN</name>
<dbReference type="STRING" id="1921803.NIES593_04600"/>
<evidence type="ECO:0000313" key="1">
    <source>
        <dbReference type="EMBL" id="OKH25616.1"/>
    </source>
</evidence>
<protein>
    <recommendedName>
        <fullName evidence="3">DUF928 domain-containing protein</fullName>
    </recommendedName>
</protein>
<accession>A0A1U7HPV3</accession>
<proteinExistence type="predicted"/>
<dbReference type="AlphaFoldDB" id="A0A1U7HPV3"/>
<dbReference type="Pfam" id="PF06051">
    <property type="entry name" value="DUF928"/>
    <property type="match status" value="1"/>
</dbReference>
<sequence>MYQGDRFVYKQRIPLSKTPGTISVRLDRLLDANKQYRSFFSVSINPQSPSQNPVVGGKIRRIVPNAILNRQLKATVSKRERIAIYARNGIWHATIAELAELHRANPKDVSLQADWSSLLNSVGLGSLAEIPLVDCCTPNLKPYLNSQNIT</sequence>